<name>A0A645DCQ5_9ZZZZ</name>
<comment type="caution">
    <text evidence="3">The sequence shown here is derived from an EMBL/GenBank/DDBJ whole genome shotgun (WGS) entry which is preliminary data.</text>
</comment>
<proteinExistence type="predicted"/>
<dbReference type="InterPro" id="IPR057727">
    <property type="entry name" value="WCX_dom"/>
</dbReference>
<dbReference type="InterPro" id="IPR051534">
    <property type="entry name" value="CBASS_pafABC_assoc_protein"/>
</dbReference>
<gene>
    <name evidence="3" type="ORF">SDC9_133900</name>
</gene>
<feature type="domain" description="WYL" evidence="1">
    <location>
        <begin position="11"/>
        <end position="81"/>
    </location>
</feature>
<accession>A0A645DCQ5</accession>
<evidence type="ECO:0000259" key="2">
    <source>
        <dbReference type="Pfam" id="PF25583"/>
    </source>
</evidence>
<dbReference type="InterPro" id="IPR026881">
    <property type="entry name" value="WYL_dom"/>
</dbReference>
<feature type="domain" description="WCX" evidence="2">
    <location>
        <begin position="121"/>
        <end position="184"/>
    </location>
</feature>
<dbReference type="PANTHER" id="PTHR34580">
    <property type="match status" value="1"/>
</dbReference>
<dbReference type="Pfam" id="PF13280">
    <property type="entry name" value="WYL"/>
    <property type="match status" value="1"/>
</dbReference>
<evidence type="ECO:0000313" key="3">
    <source>
        <dbReference type="EMBL" id="MPM86808.1"/>
    </source>
</evidence>
<evidence type="ECO:0000259" key="1">
    <source>
        <dbReference type="Pfam" id="PF13280"/>
    </source>
</evidence>
<dbReference type="PANTHER" id="PTHR34580:SF9">
    <property type="entry name" value="SLL5097 PROTEIN"/>
    <property type="match status" value="1"/>
</dbReference>
<sequence length="187" mass="22056">MSLPIKTLLDYYQRIRTAINQKTRLIIDYQPKNKLIEHWTIHPYELFQYKDMWYLLGYRQKTALAEGKIITLKLNRIRQLETTDISFYFPDDFKLHDYVTSFGMAIGPKQDVVLKIKNRFYISEYLYGENQTITSLDDETVILSVVMQGEISIKQLVMSLGSDCEVLKPEWLKAAIIEESRKLLANY</sequence>
<reference evidence="3" key="1">
    <citation type="submission" date="2019-08" db="EMBL/GenBank/DDBJ databases">
        <authorList>
            <person name="Kucharzyk K."/>
            <person name="Murdoch R.W."/>
            <person name="Higgins S."/>
            <person name="Loffler F."/>
        </authorList>
    </citation>
    <scope>NUCLEOTIDE SEQUENCE</scope>
</reference>
<protein>
    <submittedName>
        <fullName evidence="3">Uncharacterized protein</fullName>
    </submittedName>
</protein>
<dbReference type="AlphaFoldDB" id="A0A645DCQ5"/>
<dbReference type="Pfam" id="PF25583">
    <property type="entry name" value="WCX"/>
    <property type="match status" value="1"/>
</dbReference>
<dbReference type="EMBL" id="VSSQ01034760">
    <property type="protein sequence ID" value="MPM86808.1"/>
    <property type="molecule type" value="Genomic_DNA"/>
</dbReference>
<dbReference type="PROSITE" id="PS52050">
    <property type="entry name" value="WYL"/>
    <property type="match status" value="1"/>
</dbReference>
<organism evidence="3">
    <name type="scientific">bioreactor metagenome</name>
    <dbReference type="NCBI Taxonomy" id="1076179"/>
    <lineage>
        <taxon>unclassified sequences</taxon>
        <taxon>metagenomes</taxon>
        <taxon>ecological metagenomes</taxon>
    </lineage>
</organism>